<evidence type="ECO:0000313" key="2">
    <source>
        <dbReference type="EMBL" id="CRY67391.1"/>
    </source>
</evidence>
<protein>
    <submittedName>
        <fullName evidence="1">Uncharacterized protein</fullName>
    </submittedName>
</protein>
<accession>A0A0T9PSC6</accession>
<dbReference type="EMBL" id="CQAZ01000017">
    <property type="protein sequence ID" value="CNH79892.1"/>
    <property type="molecule type" value="Genomic_DNA"/>
</dbReference>
<dbReference type="Proteomes" id="UP000044625">
    <property type="component" value="Unassembled WGS sequence"/>
</dbReference>
<keyword evidence="3" id="KW-1185">Reference proteome</keyword>
<organism evidence="1 4">
    <name type="scientific">Yersinia pekkanenii</name>
    <dbReference type="NCBI Taxonomy" id="1288385"/>
    <lineage>
        <taxon>Bacteria</taxon>
        <taxon>Pseudomonadati</taxon>
        <taxon>Pseudomonadota</taxon>
        <taxon>Gammaproteobacteria</taxon>
        <taxon>Enterobacterales</taxon>
        <taxon>Yersiniaceae</taxon>
        <taxon>Yersinia</taxon>
    </lineage>
</organism>
<evidence type="ECO:0000313" key="1">
    <source>
        <dbReference type="EMBL" id="CNH79892.1"/>
    </source>
</evidence>
<name>A0A0T9PSC6_9GAMM</name>
<reference evidence="1" key="1">
    <citation type="submission" date="2015-03" db="EMBL/GenBank/DDBJ databases">
        <authorList>
            <person name="Murphy D."/>
        </authorList>
    </citation>
    <scope>NUCLEOTIDE SEQUENCE [LARGE SCALE GENOMIC DNA]</scope>
    <source>
        <strain evidence="1">A125KOH2</strain>
    </source>
</reference>
<evidence type="ECO:0000313" key="3">
    <source>
        <dbReference type="Proteomes" id="UP000044625"/>
    </source>
</evidence>
<dbReference type="Proteomes" id="UP000045840">
    <property type="component" value="Unassembled WGS sequence"/>
</dbReference>
<reference evidence="2 3" key="2">
    <citation type="submission" date="2015-03" db="EMBL/GenBank/DDBJ databases">
        <authorList>
            <consortium name="Pathogen Informatics"/>
            <person name="Murphy D."/>
        </authorList>
    </citation>
    <scope>NUCLEOTIDE SEQUENCE [LARGE SCALE GENOMIC DNA]</scope>
    <source>
        <strain evidence="3">type strain: CIP110230</strain>
        <strain evidence="2">Type strain: CIP110230</strain>
    </source>
</reference>
<dbReference type="AlphaFoldDB" id="A0A0T9PSC6"/>
<sequence length="67" mass="7621">MSLLLVKACPQRGTLQGIQCTPTLLIFEVLCRSLVQMLVFLLQMTVGRKEPKRLRGFYPQTHSVMSN</sequence>
<gene>
    <name evidence="1" type="ORF">ERS008529_02148</name>
    <name evidence="2" type="ORF">ERS137968_02465</name>
</gene>
<dbReference type="EMBL" id="CWJL01000011">
    <property type="protein sequence ID" value="CRY67391.1"/>
    <property type="molecule type" value="Genomic_DNA"/>
</dbReference>
<proteinExistence type="predicted"/>
<evidence type="ECO:0000313" key="4">
    <source>
        <dbReference type="Proteomes" id="UP000045840"/>
    </source>
</evidence>
<reference evidence="4" key="3">
    <citation type="submission" date="2015-03" db="EMBL/GenBank/DDBJ databases">
        <authorList>
            <consortium name="Pathogen Informatics"/>
        </authorList>
    </citation>
    <scope>NUCLEOTIDE SEQUENCE [LARGE SCALE GENOMIC DNA]</scope>
    <source>
        <strain evidence="4">A125KOH2</strain>
    </source>
</reference>